<gene>
    <name evidence="2" type="ORF">OH76DRAFT_12134</name>
</gene>
<name>A0A371DWY7_9APHY</name>
<evidence type="ECO:0000313" key="2">
    <source>
        <dbReference type="EMBL" id="RDX57069.1"/>
    </source>
</evidence>
<reference evidence="2 3" key="1">
    <citation type="journal article" date="2018" name="Biotechnol. Biofuels">
        <title>Integrative visual omics of the white-rot fungus Polyporus brumalis exposes the biotechnological potential of its oxidative enzymes for delignifying raw plant biomass.</title>
        <authorList>
            <person name="Miyauchi S."/>
            <person name="Rancon A."/>
            <person name="Drula E."/>
            <person name="Hage H."/>
            <person name="Chaduli D."/>
            <person name="Favel A."/>
            <person name="Grisel S."/>
            <person name="Henrissat B."/>
            <person name="Herpoel-Gimbert I."/>
            <person name="Ruiz-Duenas F.J."/>
            <person name="Chevret D."/>
            <person name="Hainaut M."/>
            <person name="Lin J."/>
            <person name="Wang M."/>
            <person name="Pangilinan J."/>
            <person name="Lipzen A."/>
            <person name="Lesage-Meessen L."/>
            <person name="Navarro D."/>
            <person name="Riley R."/>
            <person name="Grigoriev I.V."/>
            <person name="Zhou S."/>
            <person name="Raouche S."/>
            <person name="Rosso M.N."/>
        </authorList>
    </citation>
    <scope>NUCLEOTIDE SEQUENCE [LARGE SCALE GENOMIC DNA]</scope>
    <source>
        <strain evidence="2 3">BRFM 1820</strain>
    </source>
</reference>
<feature type="region of interest" description="Disordered" evidence="1">
    <location>
        <begin position="150"/>
        <end position="180"/>
    </location>
</feature>
<dbReference type="AlphaFoldDB" id="A0A371DWY7"/>
<dbReference type="OrthoDB" id="10372377at2759"/>
<dbReference type="Proteomes" id="UP000256964">
    <property type="component" value="Unassembled WGS sequence"/>
</dbReference>
<evidence type="ECO:0000256" key="1">
    <source>
        <dbReference type="SAM" id="MobiDB-lite"/>
    </source>
</evidence>
<accession>A0A371DWY7</accession>
<organism evidence="2 3">
    <name type="scientific">Lentinus brumalis</name>
    <dbReference type="NCBI Taxonomy" id="2498619"/>
    <lineage>
        <taxon>Eukaryota</taxon>
        <taxon>Fungi</taxon>
        <taxon>Dikarya</taxon>
        <taxon>Basidiomycota</taxon>
        <taxon>Agaricomycotina</taxon>
        <taxon>Agaricomycetes</taxon>
        <taxon>Polyporales</taxon>
        <taxon>Polyporaceae</taxon>
        <taxon>Lentinus</taxon>
    </lineage>
</organism>
<protein>
    <submittedName>
        <fullName evidence="2">Uncharacterized protein</fullName>
    </submittedName>
</protein>
<feature type="compositionally biased region" description="Polar residues" evidence="1">
    <location>
        <begin position="154"/>
        <end position="170"/>
    </location>
</feature>
<proteinExistence type="predicted"/>
<sequence>MSNWSKFPRSSTIVTFDLNPWAEKYARSAHSAVDMPHLKGCLGSGWKRIFHHSEHEGSSSIPYAIHHSFREDHEGDEGGGFTVVSTDPFGHTEVFNRLPGQKGRSSSWTSGLTNSGILSVGAHSVCSCCSGTALGEVSACVLTTEPFRRRKQGSRWNPDSTITSSCTPQVHSPRLAPPTD</sequence>
<dbReference type="EMBL" id="KZ857379">
    <property type="protein sequence ID" value="RDX57069.1"/>
    <property type="molecule type" value="Genomic_DNA"/>
</dbReference>
<keyword evidence="3" id="KW-1185">Reference proteome</keyword>
<evidence type="ECO:0000313" key="3">
    <source>
        <dbReference type="Proteomes" id="UP000256964"/>
    </source>
</evidence>